<feature type="compositionally biased region" description="Basic residues" evidence="9">
    <location>
        <begin position="596"/>
        <end position="605"/>
    </location>
</feature>
<feature type="region of interest" description="Disordered" evidence="9">
    <location>
        <begin position="650"/>
        <end position="721"/>
    </location>
</feature>
<dbReference type="Pfam" id="PF07741">
    <property type="entry name" value="BRF1"/>
    <property type="match status" value="1"/>
</dbReference>
<dbReference type="InterPro" id="IPR036915">
    <property type="entry name" value="Cyclin-like_sf"/>
</dbReference>
<comment type="similarity">
    <text evidence="2">Belongs to the TFIIB family.</text>
</comment>
<evidence type="ECO:0000256" key="6">
    <source>
        <dbReference type="ARBA" id="ARBA00023015"/>
    </source>
</evidence>
<evidence type="ECO:0000256" key="3">
    <source>
        <dbReference type="ARBA" id="ARBA00022723"/>
    </source>
</evidence>
<dbReference type="GO" id="GO:0001006">
    <property type="term" value="F:RNA polymerase III type 3 promoter sequence-specific DNA binding"/>
    <property type="evidence" value="ECO:0007669"/>
    <property type="project" value="TreeGrafter"/>
</dbReference>
<feature type="domain" description="Brf1 TBP-binding" evidence="11">
    <location>
        <begin position="543"/>
        <end position="650"/>
    </location>
</feature>
<evidence type="ECO:0000259" key="11">
    <source>
        <dbReference type="Pfam" id="PF07741"/>
    </source>
</evidence>
<feature type="domain" description="Transcription factor TFIIB cyclin-like" evidence="10">
    <location>
        <begin position="128"/>
        <end position="218"/>
    </location>
</feature>
<protein>
    <recommendedName>
        <fullName evidence="14">BRF1-domain-containing protein</fullName>
    </recommendedName>
</protein>
<feature type="compositionally biased region" description="Low complexity" evidence="9">
    <location>
        <begin position="17"/>
        <end position="35"/>
    </location>
</feature>
<dbReference type="GO" id="GO:0070897">
    <property type="term" value="P:transcription preinitiation complex assembly"/>
    <property type="evidence" value="ECO:0007669"/>
    <property type="project" value="InterPro"/>
</dbReference>
<feature type="compositionally biased region" description="Low complexity" evidence="9">
    <location>
        <begin position="1"/>
        <end position="10"/>
    </location>
</feature>
<feature type="region of interest" description="Disordered" evidence="9">
    <location>
        <begin position="588"/>
        <end position="616"/>
    </location>
</feature>
<accession>A0A6A5U4F0</accession>
<dbReference type="GO" id="GO:0000126">
    <property type="term" value="C:transcription factor TFIIIB complex"/>
    <property type="evidence" value="ECO:0007669"/>
    <property type="project" value="TreeGrafter"/>
</dbReference>
<feature type="compositionally biased region" description="Pro residues" evidence="9">
    <location>
        <begin position="36"/>
        <end position="50"/>
    </location>
</feature>
<evidence type="ECO:0008006" key="14">
    <source>
        <dbReference type="Google" id="ProtNLM"/>
    </source>
</evidence>
<feature type="region of interest" description="Disordered" evidence="9">
    <location>
        <begin position="452"/>
        <end position="473"/>
    </location>
</feature>
<evidence type="ECO:0000256" key="7">
    <source>
        <dbReference type="ARBA" id="ARBA00023163"/>
    </source>
</evidence>
<dbReference type="GO" id="GO:0008270">
    <property type="term" value="F:zinc ion binding"/>
    <property type="evidence" value="ECO:0007669"/>
    <property type="project" value="UniProtKB-KW"/>
</dbReference>
<dbReference type="Proteomes" id="UP000800035">
    <property type="component" value="Unassembled WGS sequence"/>
</dbReference>
<name>A0A6A5U4F0_9PLEO</name>
<feature type="compositionally biased region" description="Acidic residues" evidence="9">
    <location>
        <begin position="677"/>
        <end position="712"/>
    </location>
</feature>
<keyword evidence="5" id="KW-0862">Zinc</keyword>
<dbReference type="Gene3D" id="1.20.5.650">
    <property type="entry name" value="Single helix bin"/>
    <property type="match status" value="1"/>
</dbReference>
<dbReference type="InterPro" id="IPR000812">
    <property type="entry name" value="TFIIB"/>
</dbReference>
<dbReference type="OrthoDB" id="511529at2759"/>
<evidence type="ECO:0000256" key="8">
    <source>
        <dbReference type="ARBA" id="ARBA00023242"/>
    </source>
</evidence>
<keyword evidence="7" id="KW-0804">Transcription</keyword>
<evidence type="ECO:0000256" key="5">
    <source>
        <dbReference type="ARBA" id="ARBA00022833"/>
    </source>
</evidence>
<dbReference type="FunFam" id="1.10.472.10:FF:000002">
    <property type="entry name" value="Transcription factor IIIB 90 kDa subunit"/>
    <property type="match status" value="1"/>
</dbReference>
<keyword evidence="6" id="KW-0805">Transcription regulation</keyword>
<feature type="compositionally biased region" description="Polar residues" evidence="9">
    <location>
        <begin position="654"/>
        <end position="664"/>
    </location>
</feature>
<evidence type="ECO:0000256" key="2">
    <source>
        <dbReference type="ARBA" id="ARBA00010857"/>
    </source>
</evidence>
<feature type="region of interest" description="Disordered" evidence="9">
    <location>
        <begin position="1"/>
        <end position="66"/>
    </location>
</feature>
<dbReference type="AlphaFoldDB" id="A0A6A5U4F0"/>
<feature type="domain" description="Transcription factor TFIIB cyclin-like" evidence="10">
    <location>
        <begin position="241"/>
        <end position="323"/>
    </location>
</feature>
<sequence length="721" mass="79923">MLAAPRRQLNPPRPPRQRLSSINNPNAGGPPRANRPSPPAANPTPTPAPPTEEQCCSEPEPVDDDDGRKVCANCAHVIKTAGFSTDLVFAENAAGGATVVGGFIGESQRYANSMGGPMRGLNGRDSRQTTIENGTKAIEELCGELHLSERIKTQANTWYRLALNHNFVQGRRIKHVAAVAIYLTARKQPANTLLLIDLSERVLTNVWDLGRTYKQFCKTIMETDPGRLAGSQAVQEIEPLMLKFCRKLEFGEFSEPVAADACRLLTSMDRDWMVQGRNPAGLCGACILMSARMNNFRRTVREVVYVVKVADTTINHRLYEYKRTRSSLLTVDQFREFHNTVKPMDQPPAVWRREEREQRAAKRKAGSAAVSDEDGSVFDGDAGSSPIPGPSNAKKPETRASKKRKLDRGKAKAVSQDNDARSALDVDALEDGQADSNLDALASSNVDNVGDNNVVIPTKKRRGRPKKAPPRIIPREELEIERELEQEIGDNMRVLEDWQSKFKEFERNDRHPVLVQSRQRAAELALLHMPTEYVNDEEELGADEFDDDPDVVNVILSDAESKHKELVWMAANEDWLRAQQEKILAKALEEAQGKPAKPKLRRQRNRMGDGSVLGGEAAATPAESAYKMAQKRGGKAFSSHLNYEVIQGLFGGPSPSTQASTPEASATAGASKAVETVEVEDDDEDDYEEEEIEEAYDEEDLENTYAYDEDEGFGNATYDDY</sequence>
<organism evidence="12 13">
    <name type="scientific">Byssothecium circinans</name>
    <dbReference type="NCBI Taxonomy" id="147558"/>
    <lineage>
        <taxon>Eukaryota</taxon>
        <taxon>Fungi</taxon>
        <taxon>Dikarya</taxon>
        <taxon>Ascomycota</taxon>
        <taxon>Pezizomycotina</taxon>
        <taxon>Dothideomycetes</taxon>
        <taxon>Pleosporomycetidae</taxon>
        <taxon>Pleosporales</taxon>
        <taxon>Massarineae</taxon>
        <taxon>Massarinaceae</taxon>
        <taxon>Byssothecium</taxon>
    </lineage>
</organism>
<dbReference type="GO" id="GO:0000995">
    <property type="term" value="F:RNA polymerase III general transcription initiation factor activity"/>
    <property type="evidence" value="ECO:0007669"/>
    <property type="project" value="TreeGrafter"/>
</dbReference>
<reference evidence="12" key="1">
    <citation type="journal article" date="2020" name="Stud. Mycol.">
        <title>101 Dothideomycetes genomes: a test case for predicting lifestyles and emergence of pathogens.</title>
        <authorList>
            <person name="Haridas S."/>
            <person name="Albert R."/>
            <person name="Binder M."/>
            <person name="Bloem J."/>
            <person name="Labutti K."/>
            <person name="Salamov A."/>
            <person name="Andreopoulos B."/>
            <person name="Baker S."/>
            <person name="Barry K."/>
            <person name="Bills G."/>
            <person name="Bluhm B."/>
            <person name="Cannon C."/>
            <person name="Castanera R."/>
            <person name="Culley D."/>
            <person name="Daum C."/>
            <person name="Ezra D."/>
            <person name="Gonzalez J."/>
            <person name="Henrissat B."/>
            <person name="Kuo A."/>
            <person name="Liang C."/>
            <person name="Lipzen A."/>
            <person name="Lutzoni F."/>
            <person name="Magnuson J."/>
            <person name="Mondo S."/>
            <person name="Nolan M."/>
            <person name="Ohm R."/>
            <person name="Pangilinan J."/>
            <person name="Park H.-J."/>
            <person name="Ramirez L."/>
            <person name="Alfaro M."/>
            <person name="Sun H."/>
            <person name="Tritt A."/>
            <person name="Yoshinaga Y."/>
            <person name="Zwiers L.-H."/>
            <person name="Turgeon B."/>
            <person name="Goodwin S."/>
            <person name="Spatafora J."/>
            <person name="Crous P."/>
            <person name="Grigoriev I."/>
        </authorList>
    </citation>
    <scope>NUCLEOTIDE SEQUENCE</scope>
    <source>
        <strain evidence="12">CBS 675.92</strain>
    </source>
</reference>
<dbReference type="Pfam" id="PF00382">
    <property type="entry name" value="TFIIB"/>
    <property type="match status" value="2"/>
</dbReference>
<dbReference type="GO" id="GO:0017025">
    <property type="term" value="F:TBP-class protein binding"/>
    <property type="evidence" value="ECO:0007669"/>
    <property type="project" value="InterPro"/>
</dbReference>
<dbReference type="InterPro" id="IPR011665">
    <property type="entry name" value="BRF1_TBP-bd_dom"/>
</dbReference>
<proteinExistence type="inferred from homology"/>
<dbReference type="PANTHER" id="PTHR11618:SF4">
    <property type="entry name" value="TRANSCRIPTION FACTOR IIIB 90 KDA SUBUNIT"/>
    <property type="match status" value="1"/>
</dbReference>
<dbReference type="SUPFAM" id="SSF47954">
    <property type="entry name" value="Cyclin-like"/>
    <property type="match status" value="2"/>
</dbReference>
<feature type="compositionally biased region" description="Basic and acidic residues" evidence="9">
    <location>
        <begin position="351"/>
        <end position="360"/>
    </location>
</feature>
<evidence type="ECO:0000256" key="9">
    <source>
        <dbReference type="SAM" id="MobiDB-lite"/>
    </source>
</evidence>
<dbReference type="GO" id="GO:0005634">
    <property type="term" value="C:nucleus"/>
    <property type="evidence" value="ECO:0007669"/>
    <property type="project" value="UniProtKB-SubCell"/>
</dbReference>
<keyword evidence="4" id="KW-0863">Zinc-finger</keyword>
<keyword evidence="3" id="KW-0479">Metal-binding</keyword>
<dbReference type="EMBL" id="ML976984">
    <property type="protein sequence ID" value="KAF1959578.1"/>
    <property type="molecule type" value="Genomic_DNA"/>
</dbReference>
<comment type="subcellular location">
    <subcellularLocation>
        <location evidence="1">Nucleus</location>
    </subcellularLocation>
</comment>
<dbReference type="GO" id="GO:0097550">
    <property type="term" value="C:transcription preinitiation complex"/>
    <property type="evidence" value="ECO:0007669"/>
    <property type="project" value="TreeGrafter"/>
</dbReference>
<dbReference type="InterPro" id="IPR013150">
    <property type="entry name" value="TFIIB_cyclin"/>
</dbReference>
<feature type="region of interest" description="Disordered" evidence="9">
    <location>
        <begin position="340"/>
        <end position="424"/>
    </location>
</feature>
<evidence type="ECO:0000256" key="1">
    <source>
        <dbReference type="ARBA" id="ARBA00004123"/>
    </source>
</evidence>
<evidence type="ECO:0000259" key="10">
    <source>
        <dbReference type="Pfam" id="PF00382"/>
    </source>
</evidence>
<evidence type="ECO:0000313" key="12">
    <source>
        <dbReference type="EMBL" id="KAF1959578.1"/>
    </source>
</evidence>
<evidence type="ECO:0000256" key="4">
    <source>
        <dbReference type="ARBA" id="ARBA00022771"/>
    </source>
</evidence>
<dbReference type="Gene3D" id="1.10.472.10">
    <property type="entry name" value="Cyclin-like"/>
    <property type="match status" value="2"/>
</dbReference>
<keyword evidence="13" id="KW-1185">Reference proteome</keyword>
<evidence type="ECO:0000313" key="13">
    <source>
        <dbReference type="Proteomes" id="UP000800035"/>
    </source>
</evidence>
<dbReference type="PANTHER" id="PTHR11618">
    <property type="entry name" value="TRANSCRIPTION INITIATION FACTOR IIB-RELATED"/>
    <property type="match status" value="1"/>
</dbReference>
<gene>
    <name evidence="12" type="ORF">CC80DRAFT_466513</name>
</gene>
<feature type="compositionally biased region" description="Basic residues" evidence="9">
    <location>
        <begin position="458"/>
        <end position="469"/>
    </location>
</feature>
<keyword evidence="8" id="KW-0539">Nucleus</keyword>